<name>A0A0P7Y6Q1_SCLFO</name>
<dbReference type="InterPro" id="IPR001314">
    <property type="entry name" value="Peptidase_S1A"/>
</dbReference>
<dbReference type="InterPro" id="IPR033116">
    <property type="entry name" value="TRYPSIN_SER"/>
</dbReference>
<dbReference type="InterPro" id="IPR043504">
    <property type="entry name" value="Peptidase_S1_PA_chymotrypsin"/>
</dbReference>
<dbReference type="Gene3D" id="2.40.10.10">
    <property type="entry name" value="Trypsin-like serine proteases"/>
    <property type="match status" value="1"/>
</dbReference>
<evidence type="ECO:0000313" key="8">
    <source>
        <dbReference type="Proteomes" id="UP000034805"/>
    </source>
</evidence>
<keyword evidence="2" id="KW-0732">Signal</keyword>
<dbReference type="InterPro" id="IPR009003">
    <property type="entry name" value="Peptidase_S1_PA"/>
</dbReference>
<reference evidence="7 8" key="1">
    <citation type="submission" date="2015-08" db="EMBL/GenBank/DDBJ databases">
        <title>The genome of the Asian arowana (Scleropages formosus).</title>
        <authorList>
            <person name="Tan M.H."/>
            <person name="Gan H.M."/>
            <person name="Croft L.J."/>
            <person name="Austin C.M."/>
        </authorList>
    </citation>
    <scope>NUCLEOTIDE SEQUENCE [LARGE SCALE GENOMIC DNA]</scope>
    <source>
        <strain evidence="7">Aro1</strain>
    </source>
</reference>
<keyword evidence="1 7" id="KW-0645">Protease</keyword>
<sequence>MPLSSKSSIVGGHDAKDGQWPWMASLKISLNKTHDSSCGGRFDKPRSSVALGAYRLSKKSAHEKRYKIKKVILHPKYKDVSSGHDIALVQLNEKVKMSKFIKPVQLAADKDKLGKRSRCVVTGWGRVNEGVQLKFPKTLQQVRVPIVPNKSCKGSYPELLPQMLCAGSRGKDSCQGDSGGPLVCKSGKKWIQTGIVSYGKGCGRARFPGVFTRVSSYRDFIKENIRLFTPEY</sequence>
<accession>A0A0P7Y6Q1</accession>
<dbReference type="FunFam" id="2.40.10.10:FF:000024">
    <property type="entry name" value="Serine protease 53"/>
    <property type="match status" value="1"/>
</dbReference>
<dbReference type="PROSITE" id="PS00135">
    <property type="entry name" value="TRYPSIN_SER"/>
    <property type="match status" value="1"/>
</dbReference>
<evidence type="ECO:0000256" key="2">
    <source>
        <dbReference type="ARBA" id="ARBA00022729"/>
    </source>
</evidence>
<keyword evidence="5" id="KW-1015">Disulfide bond</keyword>
<proteinExistence type="predicted"/>
<protein>
    <submittedName>
        <fullName evidence="7">Serine protease 27-like</fullName>
    </submittedName>
</protein>
<evidence type="ECO:0000256" key="4">
    <source>
        <dbReference type="ARBA" id="ARBA00022825"/>
    </source>
</evidence>
<feature type="domain" description="Peptidase S1" evidence="6">
    <location>
        <begin position="9"/>
        <end position="226"/>
    </location>
</feature>
<dbReference type="CDD" id="cd00190">
    <property type="entry name" value="Tryp_SPc"/>
    <property type="match status" value="1"/>
</dbReference>
<dbReference type="InterPro" id="IPR001254">
    <property type="entry name" value="Trypsin_dom"/>
</dbReference>
<dbReference type="EMBL" id="JARO02009648">
    <property type="protein sequence ID" value="KPP61397.1"/>
    <property type="molecule type" value="Genomic_DNA"/>
</dbReference>
<dbReference type="GO" id="GO:0006508">
    <property type="term" value="P:proteolysis"/>
    <property type="evidence" value="ECO:0007669"/>
    <property type="project" value="UniProtKB-KW"/>
</dbReference>
<keyword evidence="4" id="KW-0720">Serine protease</keyword>
<dbReference type="Pfam" id="PF00089">
    <property type="entry name" value="Trypsin"/>
    <property type="match status" value="1"/>
</dbReference>
<evidence type="ECO:0000256" key="5">
    <source>
        <dbReference type="ARBA" id="ARBA00023157"/>
    </source>
</evidence>
<evidence type="ECO:0000313" key="7">
    <source>
        <dbReference type="EMBL" id="KPP61397.1"/>
    </source>
</evidence>
<dbReference type="GO" id="GO:0004252">
    <property type="term" value="F:serine-type endopeptidase activity"/>
    <property type="evidence" value="ECO:0007669"/>
    <property type="project" value="InterPro"/>
</dbReference>
<evidence type="ECO:0000256" key="3">
    <source>
        <dbReference type="ARBA" id="ARBA00022801"/>
    </source>
</evidence>
<organism evidence="7 8">
    <name type="scientific">Scleropages formosus</name>
    <name type="common">Asian bonytongue</name>
    <name type="synonym">Osteoglossum formosum</name>
    <dbReference type="NCBI Taxonomy" id="113540"/>
    <lineage>
        <taxon>Eukaryota</taxon>
        <taxon>Metazoa</taxon>
        <taxon>Chordata</taxon>
        <taxon>Craniata</taxon>
        <taxon>Vertebrata</taxon>
        <taxon>Euteleostomi</taxon>
        <taxon>Actinopterygii</taxon>
        <taxon>Neopterygii</taxon>
        <taxon>Teleostei</taxon>
        <taxon>Osteoglossocephala</taxon>
        <taxon>Osteoglossomorpha</taxon>
        <taxon>Osteoglossiformes</taxon>
        <taxon>Osteoglossidae</taxon>
        <taxon>Scleropages</taxon>
    </lineage>
</organism>
<dbReference type="PRINTS" id="PR00722">
    <property type="entry name" value="CHYMOTRYPSIN"/>
</dbReference>
<gene>
    <name evidence="7" type="ORF">Z043_120509</name>
</gene>
<comment type="caution">
    <text evidence="7">The sequence shown here is derived from an EMBL/GenBank/DDBJ whole genome shotgun (WGS) entry which is preliminary data.</text>
</comment>
<dbReference type="PROSITE" id="PS50240">
    <property type="entry name" value="TRYPSIN_DOM"/>
    <property type="match status" value="1"/>
</dbReference>
<evidence type="ECO:0000259" key="6">
    <source>
        <dbReference type="PROSITE" id="PS50240"/>
    </source>
</evidence>
<dbReference type="AlphaFoldDB" id="A0A0P7Y6Q1"/>
<dbReference type="SMART" id="SM00020">
    <property type="entry name" value="Tryp_SPc"/>
    <property type="match status" value="1"/>
</dbReference>
<dbReference type="SUPFAM" id="SSF50494">
    <property type="entry name" value="Trypsin-like serine proteases"/>
    <property type="match status" value="1"/>
</dbReference>
<dbReference type="PANTHER" id="PTHR24252:SF7">
    <property type="entry name" value="HYALIN"/>
    <property type="match status" value="1"/>
</dbReference>
<dbReference type="STRING" id="113540.ENSSFOP00015011064"/>
<dbReference type="PANTHER" id="PTHR24252">
    <property type="entry name" value="ACROSIN-RELATED"/>
    <property type="match status" value="1"/>
</dbReference>
<evidence type="ECO:0000256" key="1">
    <source>
        <dbReference type="ARBA" id="ARBA00022670"/>
    </source>
</evidence>
<dbReference type="Proteomes" id="UP000034805">
    <property type="component" value="Unassembled WGS sequence"/>
</dbReference>
<keyword evidence="3" id="KW-0378">Hydrolase</keyword>